<keyword evidence="3" id="KW-1185">Reference proteome</keyword>
<comment type="caution">
    <text evidence="2">The sequence shown here is derived from an EMBL/GenBank/DDBJ whole genome shotgun (WGS) entry which is preliminary data.</text>
</comment>
<dbReference type="Proteomes" id="UP001187192">
    <property type="component" value="Unassembled WGS sequence"/>
</dbReference>
<keyword evidence="1" id="KW-0472">Membrane</keyword>
<proteinExistence type="predicted"/>
<reference evidence="2" key="1">
    <citation type="submission" date="2023-07" db="EMBL/GenBank/DDBJ databases">
        <title>draft genome sequence of fig (Ficus carica).</title>
        <authorList>
            <person name="Takahashi T."/>
            <person name="Nishimura K."/>
        </authorList>
    </citation>
    <scope>NUCLEOTIDE SEQUENCE</scope>
</reference>
<protein>
    <submittedName>
        <fullName evidence="2">Uncharacterized protein</fullName>
    </submittedName>
</protein>
<accession>A0AA88CXS4</accession>
<evidence type="ECO:0000313" key="3">
    <source>
        <dbReference type="Proteomes" id="UP001187192"/>
    </source>
</evidence>
<dbReference type="AlphaFoldDB" id="A0AA88CXS4"/>
<sequence>MQELPKMPLFSNLEIRNFAITFVVPPTLQALKTVPVLCIVSAKKCVGQESSLRGSPLIAISESQRRILSKVAKREMSHPSCCRHNHRHRQRCDLVVFAIAIAPIAIVFSIVGRRACKREGGK</sequence>
<dbReference type="EMBL" id="BTGU01000009">
    <property type="protein sequence ID" value="GMN38963.1"/>
    <property type="molecule type" value="Genomic_DNA"/>
</dbReference>
<name>A0AA88CXS4_FICCA</name>
<gene>
    <name evidence="2" type="ORF">TIFTF001_008197</name>
</gene>
<organism evidence="2 3">
    <name type="scientific">Ficus carica</name>
    <name type="common">Common fig</name>
    <dbReference type="NCBI Taxonomy" id="3494"/>
    <lineage>
        <taxon>Eukaryota</taxon>
        <taxon>Viridiplantae</taxon>
        <taxon>Streptophyta</taxon>
        <taxon>Embryophyta</taxon>
        <taxon>Tracheophyta</taxon>
        <taxon>Spermatophyta</taxon>
        <taxon>Magnoliopsida</taxon>
        <taxon>eudicotyledons</taxon>
        <taxon>Gunneridae</taxon>
        <taxon>Pentapetalae</taxon>
        <taxon>rosids</taxon>
        <taxon>fabids</taxon>
        <taxon>Rosales</taxon>
        <taxon>Moraceae</taxon>
        <taxon>Ficeae</taxon>
        <taxon>Ficus</taxon>
    </lineage>
</organism>
<evidence type="ECO:0000313" key="2">
    <source>
        <dbReference type="EMBL" id="GMN38963.1"/>
    </source>
</evidence>
<evidence type="ECO:0000256" key="1">
    <source>
        <dbReference type="SAM" id="Phobius"/>
    </source>
</evidence>
<keyword evidence="1" id="KW-1133">Transmembrane helix</keyword>
<keyword evidence="1" id="KW-0812">Transmembrane</keyword>
<feature type="transmembrane region" description="Helical" evidence="1">
    <location>
        <begin position="94"/>
        <end position="112"/>
    </location>
</feature>